<dbReference type="InterPro" id="IPR029787">
    <property type="entry name" value="Nucleotide_cyclase"/>
</dbReference>
<dbReference type="Gene3D" id="3.30.450.20">
    <property type="entry name" value="PAS domain"/>
    <property type="match status" value="1"/>
</dbReference>
<comment type="caution">
    <text evidence="5">The sequence shown here is derived from an EMBL/GenBank/DDBJ whole genome shotgun (WGS) entry which is preliminary data.</text>
</comment>
<evidence type="ECO:0000313" key="5">
    <source>
        <dbReference type="EMBL" id="MFC6672262.1"/>
    </source>
</evidence>
<dbReference type="SUPFAM" id="SSF55785">
    <property type="entry name" value="PYP-like sensor domain (PAS domain)"/>
    <property type="match status" value="1"/>
</dbReference>
<dbReference type="NCBIfam" id="TIGR00254">
    <property type="entry name" value="GGDEF"/>
    <property type="match status" value="1"/>
</dbReference>
<keyword evidence="5" id="KW-0808">Transferase</keyword>
<dbReference type="EC" id="2.7.7.65" evidence="5"/>
<dbReference type="InterPro" id="IPR000700">
    <property type="entry name" value="PAS-assoc_C"/>
</dbReference>
<dbReference type="PROSITE" id="PS50112">
    <property type="entry name" value="PAS"/>
    <property type="match status" value="1"/>
</dbReference>
<dbReference type="InterPro" id="IPR000160">
    <property type="entry name" value="GGDEF_dom"/>
</dbReference>
<dbReference type="EMBL" id="JBHSWE010000001">
    <property type="protein sequence ID" value="MFC6672262.1"/>
    <property type="molecule type" value="Genomic_DNA"/>
</dbReference>
<accession>A0ABW2A425</accession>
<dbReference type="Pfam" id="PF00990">
    <property type="entry name" value="GGDEF"/>
    <property type="match status" value="1"/>
</dbReference>
<sequence>MADVIASWRSGDEQLLRLNRTIEAAVRARNEPDPEGIAELRAELRRITQTLNPQVRTFSDMLMQGEQVLRNLLLATSALTLLLLLAMSWRAICRLLQALQRAEGKFHKAFEQAAIGMAEVGPDGQFIEVNDSLCRMLRYSRMQLIGTRLQRYTHPDDIDASIRALRQLASGEKRFKTFDKRYIRSDGETVWTRLTVSAIREGSDPEPRLFSIIEDITHARQLSDELSYRASHDGLTGLWNRQELENRLQLAVQSAHATSSEHMLAFIDLDQFKVINDTCGHIAGDHMLCQVAQVLRNHLREHDILARLGGDEFAVLFLDTSSEGAQLASGKLHQAIRDYCFHWQGRNFSLSSSIGLAAIDRNTPDGTWVLQAADTACNMAKDSGRSRIHLYVEQDSAVAHRRREMEWVSGIREALDLDRLSLSAQKILPLTPATGCRFEVLVRLTDAEDGNTRQAPSCRPPSATT</sequence>
<dbReference type="NCBIfam" id="TIGR00229">
    <property type="entry name" value="sensory_box"/>
    <property type="match status" value="1"/>
</dbReference>
<dbReference type="Gene3D" id="3.30.70.270">
    <property type="match status" value="1"/>
</dbReference>
<keyword evidence="1" id="KW-0472">Membrane</keyword>
<dbReference type="PROSITE" id="PS50113">
    <property type="entry name" value="PAC"/>
    <property type="match status" value="1"/>
</dbReference>
<evidence type="ECO:0000259" key="4">
    <source>
        <dbReference type="PROSITE" id="PS50887"/>
    </source>
</evidence>
<feature type="domain" description="PAC" evidence="3">
    <location>
        <begin position="176"/>
        <end position="228"/>
    </location>
</feature>
<dbReference type="Pfam" id="PF13426">
    <property type="entry name" value="PAS_9"/>
    <property type="match status" value="1"/>
</dbReference>
<dbReference type="Proteomes" id="UP001596422">
    <property type="component" value="Unassembled WGS sequence"/>
</dbReference>
<dbReference type="CDD" id="cd01949">
    <property type="entry name" value="GGDEF"/>
    <property type="match status" value="1"/>
</dbReference>
<dbReference type="SMART" id="SM00267">
    <property type="entry name" value="GGDEF"/>
    <property type="match status" value="1"/>
</dbReference>
<feature type="domain" description="PAS" evidence="2">
    <location>
        <begin position="102"/>
        <end position="172"/>
    </location>
</feature>
<dbReference type="SMART" id="SM00091">
    <property type="entry name" value="PAS"/>
    <property type="match status" value="1"/>
</dbReference>
<keyword evidence="6" id="KW-1185">Reference proteome</keyword>
<evidence type="ECO:0000313" key="6">
    <source>
        <dbReference type="Proteomes" id="UP001596422"/>
    </source>
</evidence>
<feature type="transmembrane region" description="Helical" evidence="1">
    <location>
        <begin position="72"/>
        <end position="92"/>
    </location>
</feature>
<dbReference type="SMART" id="SM00086">
    <property type="entry name" value="PAC"/>
    <property type="match status" value="1"/>
</dbReference>
<dbReference type="RefSeq" id="WP_379913231.1">
    <property type="nucleotide sequence ID" value="NZ_JBHSWE010000001.1"/>
</dbReference>
<protein>
    <submittedName>
        <fullName evidence="5">Diguanylate cyclase domain-containing protein</fullName>
        <ecNumber evidence="5">2.7.7.65</ecNumber>
    </submittedName>
</protein>
<organism evidence="5 6">
    <name type="scientific">Marinobacterium aestuariivivens</name>
    <dbReference type="NCBI Taxonomy" id="1698799"/>
    <lineage>
        <taxon>Bacteria</taxon>
        <taxon>Pseudomonadati</taxon>
        <taxon>Pseudomonadota</taxon>
        <taxon>Gammaproteobacteria</taxon>
        <taxon>Oceanospirillales</taxon>
        <taxon>Oceanospirillaceae</taxon>
        <taxon>Marinobacterium</taxon>
    </lineage>
</organism>
<dbReference type="PROSITE" id="PS50887">
    <property type="entry name" value="GGDEF"/>
    <property type="match status" value="1"/>
</dbReference>
<gene>
    <name evidence="5" type="ORF">ACFQDL_20960</name>
</gene>
<evidence type="ECO:0000259" key="3">
    <source>
        <dbReference type="PROSITE" id="PS50113"/>
    </source>
</evidence>
<feature type="domain" description="GGDEF" evidence="4">
    <location>
        <begin position="260"/>
        <end position="393"/>
    </location>
</feature>
<proteinExistence type="predicted"/>
<keyword evidence="1" id="KW-0812">Transmembrane</keyword>
<reference evidence="6" key="1">
    <citation type="journal article" date="2019" name="Int. J. Syst. Evol. Microbiol.">
        <title>The Global Catalogue of Microorganisms (GCM) 10K type strain sequencing project: providing services to taxonomists for standard genome sequencing and annotation.</title>
        <authorList>
            <consortium name="The Broad Institute Genomics Platform"/>
            <consortium name="The Broad Institute Genome Sequencing Center for Infectious Disease"/>
            <person name="Wu L."/>
            <person name="Ma J."/>
        </authorList>
    </citation>
    <scope>NUCLEOTIDE SEQUENCE [LARGE SCALE GENOMIC DNA]</scope>
    <source>
        <strain evidence="6">NBRC 111756</strain>
    </source>
</reference>
<dbReference type="InterPro" id="IPR035965">
    <property type="entry name" value="PAS-like_dom_sf"/>
</dbReference>
<dbReference type="InterPro" id="IPR052155">
    <property type="entry name" value="Biofilm_reg_signaling"/>
</dbReference>
<dbReference type="PANTHER" id="PTHR44757">
    <property type="entry name" value="DIGUANYLATE CYCLASE DGCP"/>
    <property type="match status" value="1"/>
</dbReference>
<dbReference type="SUPFAM" id="SSF55073">
    <property type="entry name" value="Nucleotide cyclase"/>
    <property type="match status" value="1"/>
</dbReference>
<keyword evidence="5" id="KW-0548">Nucleotidyltransferase</keyword>
<evidence type="ECO:0000259" key="2">
    <source>
        <dbReference type="PROSITE" id="PS50112"/>
    </source>
</evidence>
<dbReference type="GO" id="GO:0052621">
    <property type="term" value="F:diguanylate cyclase activity"/>
    <property type="evidence" value="ECO:0007669"/>
    <property type="project" value="UniProtKB-EC"/>
</dbReference>
<keyword evidence="1" id="KW-1133">Transmembrane helix</keyword>
<dbReference type="InterPro" id="IPR000014">
    <property type="entry name" value="PAS"/>
</dbReference>
<dbReference type="InterPro" id="IPR043128">
    <property type="entry name" value="Rev_trsase/Diguanyl_cyclase"/>
</dbReference>
<name>A0ABW2A425_9GAMM</name>
<dbReference type="InterPro" id="IPR001610">
    <property type="entry name" value="PAC"/>
</dbReference>
<evidence type="ECO:0000256" key="1">
    <source>
        <dbReference type="SAM" id="Phobius"/>
    </source>
</evidence>
<dbReference type="PANTHER" id="PTHR44757:SF2">
    <property type="entry name" value="BIOFILM ARCHITECTURE MAINTENANCE PROTEIN MBAA"/>
    <property type="match status" value="1"/>
</dbReference>
<dbReference type="CDD" id="cd00130">
    <property type="entry name" value="PAS"/>
    <property type="match status" value="1"/>
</dbReference>